<proteinExistence type="predicted"/>
<feature type="domain" description="GmrSD restriction endonucleases C-terminal" evidence="2">
    <location>
        <begin position="525"/>
        <end position="632"/>
    </location>
</feature>
<evidence type="ECO:0000313" key="3">
    <source>
        <dbReference type="EMBL" id="MBW7466001.1"/>
    </source>
</evidence>
<evidence type="ECO:0000313" key="4">
    <source>
        <dbReference type="Proteomes" id="UP000813018"/>
    </source>
</evidence>
<protein>
    <submittedName>
        <fullName evidence="3">DUF262 domain-containing protein</fullName>
    </submittedName>
</protein>
<dbReference type="RefSeq" id="WP_219875894.1">
    <property type="nucleotide sequence ID" value="NZ_JAHYXK010000002.1"/>
</dbReference>
<dbReference type="InterPro" id="IPR004919">
    <property type="entry name" value="GmrSD_N"/>
</dbReference>
<sequence>MSNQSIKTLSIKELFDADQYLIPVYQRNYAWEAKEINQLIQDIADYAVHYPNTNYYIGTLVIYKRVSNGSTLYETIDGQQRLTTLNILLNVLKREFREELVGLLHKSALNLAFESRPLATETLQAIAADTDIIPYQESHAYTPAIRIAYSIAKTGLEKISNEVGLSIDGFYEYLMNRVLILRVGVPHDTDLNHYFEIMNNRGEQLEKHEILKARLLQKIQKDKSASYAFNKVWEACSDMERYVQYGFDTNQRDALFLAGNWDTLQASDFIELKALLSHTGSEDEKSSQNDIDLKGWSIDEIIAADTIREDGGKKAGEAPERFTSVISFPNFLLHVLRLQTKQSVPLDDKRLLDIFDDYLEEHEKGPVDFVHEFGYNLLKARYLFDKYVLKREVFNEQERWSLKRLKRPQSNSVSYVNTFGVEEAQDGENKNLIMLLAMFHVSAPTQVYKHWLNAVLKFVFERESFEVADYLSFLKDLARRYLFNRYLKQVPDDYYQIIYKGVVLPERNKLNEERLNKGTAVENFIFNYLDYLLWNNKSKGYQDFEFTFSNSVEHYYPQKPLGNIDRLEEGLDEFGNLCLISSSKNSKLSNNLPAAKKDYYYKVGPDSLKQQLMMDFDNWGTEEIREHGNKMKQILFNELCI</sequence>
<reference evidence="3 4" key="1">
    <citation type="journal article" date="2016" name="Int. J. Syst. Evol. Microbiol.">
        <title>Pontibacter aydingkolensis sp. nov., isolated from soil of a salt lake.</title>
        <authorList>
            <person name="Osman G."/>
            <person name="Zhang T."/>
            <person name="Lou K."/>
            <person name="Gao Y."/>
            <person name="Chang W."/>
            <person name="Lin Q."/>
            <person name="Yang H.M."/>
            <person name="Huo X.D."/>
            <person name="Wang N."/>
        </authorList>
    </citation>
    <scope>NUCLEOTIDE SEQUENCE [LARGE SCALE GENOMIC DNA]</scope>
    <source>
        <strain evidence="3 4">KACC 19255</strain>
    </source>
</reference>
<dbReference type="Proteomes" id="UP000813018">
    <property type="component" value="Unassembled WGS sequence"/>
</dbReference>
<dbReference type="InterPro" id="IPR011089">
    <property type="entry name" value="GmrSD_C"/>
</dbReference>
<dbReference type="EMBL" id="JAHYXK010000002">
    <property type="protein sequence ID" value="MBW7466001.1"/>
    <property type="molecule type" value="Genomic_DNA"/>
</dbReference>
<evidence type="ECO:0000259" key="2">
    <source>
        <dbReference type="Pfam" id="PF07510"/>
    </source>
</evidence>
<evidence type="ECO:0000259" key="1">
    <source>
        <dbReference type="Pfam" id="PF03235"/>
    </source>
</evidence>
<organism evidence="3 4">
    <name type="scientific">Pontibacter aydingkolensis</name>
    <dbReference type="NCBI Taxonomy" id="1911536"/>
    <lineage>
        <taxon>Bacteria</taxon>
        <taxon>Pseudomonadati</taxon>
        <taxon>Bacteroidota</taxon>
        <taxon>Cytophagia</taxon>
        <taxon>Cytophagales</taxon>
        <taxon>Hymenobacteraceae</taxon>
        <taxon>Pontibacter</taxon>
    </lineage>
</organism>
<accession>A0ABS7CQ87</accession>
<keyword evidence="4" id="KW-1185">Reference proteome</keyword>
<dbReference type="Pfam" id="PF03235">
    <property type="entry name" value="GmrSD_N"/>
    <property type="match status" value="1"/>
</dbReference>
<name>A0ABS7CQ87_9BACT</name>
<dbReference type="PANTHER" id="PTHR35149">
    <property type="entry name" value="SLL5132 PROTEIN"/>
    <property type="match status" value="1"/>
</dbReference>
<dbReference type="Pfam" id="PF07510">
    <property type="entry name" value="GmrSD_C"/>
    <property type="match status" value="1"/>
</dbReference>
<dbReference type="PANTHER" id="PTHR35149:SF1">
    <property type="entry name" value="DUF5655 DOMAIN-CONTAINING PROTEIN"/>
    <property type="match status" value="1"/>
</dbReference>
<comment type="caution">
    <text evidence="3">The sequence shown here is derived from an EMBL/GenBank/DDBJ whole genome shotgun (WGS) entry which is preliminary data.</text>
</comment>
<feature type="domain" description="GmrSD restriction endonucleases N-terminal" evidence="1">
    <location>
        <begin position="11"/>
        <end position="216"/>
    </location>
</feature>
<gene>
    <name evidence="3" type="ORF">K0O23_02905</name>
</gene>